<keyword evidence="3" id="KW-1185">Reference proteome</keyword>
<evidence type="ECO:0000313" key="2">
    <source>
        <dbReference type="EMBL" id="KAJ6791237.1"/>
    </source>
</evidence>
<reference evidence="2" key="2">
    <citation type="submission" date="2023-04" db="EMBL/GenBank/DDBJ databases">
        <authorList>
            <person name="Bruccoleri R.E."/>
            <person name="Oakeley E.J."/>
            <person name="Faust A.-M."/>
            <person name="Dessus-Babus S."/>
            <person name="Altorfer M."/>
            <person name="Burckhardt D."/>
            <person name="Oertli M."/>
            <person name="Naumann U."/>
            <person name="Petersen F."/>
            <person name="Wong J."/>
        </authorList>
    </citation>
    <scope>NUCLEOTIDE SEQUENCE</scope>
    <source>
        <strain evidence="2">GSM-AAB239-AS_SAM_17_03QT</strain>
        <tissue evidence="2">Leaf</tissue>
    </source>
</reference>
<reference evidence="2" key="1">
    <citation type="journal article" date="2023" name="GigaByte">
        <title>Genome assembly of the bearded iris, Iris pallida Lam.</title>
        <authorList>
            <person name="Bruccoleri R.E."/>
            <person name="Oakeley E.J."/>
            <person name="Faust A.M.E."/>
            <person name="Altorfer M."/>
            <person name="Dessus-Babus S."/>
            <person name="Burckhardt D."/>
            <person name="Oertli M."/>
            <person name="Naumann U."/>
            <person name="Petersen F."/>
            <person name="Wong J."/>
        </authorList>
    </citation>
    <scope>NUCLEOTIDE SEQUENCE</scope>
    <source>
        <strain evidence="2">GSM-AAB239-AS_SAM_17_03QT</strain>
    </source>
</reference>
<dbReference type="AlphaFoldDB" id="A0AAX6DHH9"/>
<protein>
    <submittedName>
        <fullName evidence="2">Protein SPA, chloroplastic</fullName>
    </submittedName>
</protein>
<feature type="region of interest" description="Disordered" evidence="1">
    <location>
        <begin position="1"/>
        <end position="36"/>
    </location>
</feature>
<accession>A0AAX6DHH9</accession>
<name>A0AAX6DHH9_IRIPA</name>
<dbReference type="EMBL" id="JANAVB010044462">
    <property type="protein sequence ID" value="KAJ6791237.1"/>
    <property type="molecule type" value="Genomic_DNA"/>
</dbReference>
<comment type="caution">
    <text evidence="2">The sequence shown here is derived from an EMBL/GenBank/DDBJ whole genome shotgun (WGS) entry which is preliminary data.</text>
</comment>
<organism evidence="2 3">
    <name type="scientific">Iris pallida</name>
    <name type="common">Sweet iris</name>
    <dbReference type="NCBI Taxonomy" id="29817"/>
    <lineage>
        <taxon>Eukaryota</taxon>
        <taxon>Viridiplantae</taxon>
        <taxon>Streptophyta</taxon>
        <taxon>Embryophyta</taxon>
        <taxon>Tracheophyta</taxon>
        <taxon>Spermatophyta</taxon>
        <taxon>Magnoliopsida</taxon>
        <taxon>Liliopsida</taxon>
        <taxon>Asparagales</taxon>
        <taxon>Iridaceae</taxon>
        <taxon>Iridoideae</taxon>
        <taxon>Irideae</taxon>
        <taxon>Iris</taxon>
    </lineage>
</organism>
<proteinExistence type="predicted"/>
<evidence type="ECO:0000256" key="1">
    <source>
        <dbReference type="SAM" id="MobiDB-lite"/>
    </source>
</evidence>
<evidence type="ECO:0000313" key="3">
    <source>
        <dbReference type="Proteomes" id="UP001140949"/>
    </source>
</evidence>
<sequence>MSTAPSLPGLCSSFHRPPLPTRPLFSGPQGSNGVRA</sequence>
<dbReference type="Proteomes" id="UP001140949">
    <property type="component" value="Unassembled WGS sequence"/>
</dbReference>
<gene>
    <name evidence="2" type="ORF">M6B38_245300</name>
</gene>